<gene>
    <name evidence="8" type="ORF">FA15DRAFT_662994</name>
</gene>
<feature type="transmembrane region" description="Helical" evidence="6">
    <location>
        <begin position="234"/>
        <end position="255"/>
    </location>
</feature>
<keyword evidence="3 6" id="KW-1133">Transmembrane helix</keyword>
<keyword evidence="2 6" id="KW-0812">Transmembrane</keyword>
<feature type="domain" description="Sugar phosphate transporter" evidence="7">
    <location>
        <begin position="13"/>
        <end position="306"/>
    </location>
</feature>
<evidence type="ECO:0000256" key="3">
    <source>
        <dbReference type="ARBA" id="ARBA00022989"/>
    </source>
</evidence>
<dbReference type="Proteomes" id="UP000307440">
    <property type="component" value="Unassembled WGS sequence"/>
</dbReference>
<evidence type="ECO:0000256" key="1">
    <source>
        <dbReference type="ARBA" id="ARBA00004141"/>
    </source>
</evidence>
<feature type="transmembrane region" description="Helical" evidence="6">
    <location>
        <begin position="194"/>
        <end position="214"/>
    </location>
</feature>
<proteinExistence type="predicted"/>
<dbReference type="Pfam" id="PF03151">
    <property type="entry name" value="TPT"/>
    <property type="match status" value="1"/>
</dbReference>
<feature type="transmembrane region" description="Helical" evidence="6">
    <location>
        <begin position="41"/>
        <end position="59"/>
    </location>
</feature>
<evidence type="ECO:0000256" key="5">
    <source>
        <dbReference type="SAM" id="MobiDB-lite"/>
    </source>
</evidence>
<feature type="transmembrane region" description="Helical" evidence="6">
    <location>
        <begin position="133"/>
        <end position="151"/>
    </location>
</feature>
<evidence type="ECO:0000313" key="8">
    <source>
        <dbReference type="EMBL" id="TFK30926.1"/>
    </source>
</evidence>
<organism evidence="8 9">
    <name type="scientific">Coprinopsis marcescibilis</name>
    <name type="common">Agaric fungus</name>
    <name type="synonym">Psathyrella marcescibilis</name>
    <dbReference type="NCBI Taxonomy" id="230819"/>
    <lineage>
        <taxon>Eukaryota</taxon>
        <taxon>Fungi</taxon>
        <taxon>Dikarya</taxon>
        <taxon>Basidiomycota</taxon>
        <taxon>Agaricomycotina</taxon>
        <taxon>Agaricomycetes</taxon>
        <taxon>Agaricomycetidae</taxon>
        <taxon>Agaricales</taxon>
        <taxon>Agaricineae</taxon>
        <taxon>Psathyrellaceae</taxon>
        <taxon>Coprinopsis</taxon>
    </lineage>
</organism>
<feature type="transmembrane region" description="Helical" evidence="6">
    <location>
        <begin position="12"/>
        <end position="35"/>
    </location>
</feature>
<feature type="region of interest" description="Disordered" evidence="5">
    <location>
        <begin position="316"/>
        <end position="339"/>
    </location>
</feature>
<feature type="transmembrane region" description="Helical" evidence="6">
    <location>
        <begin position="290"/>
        <end position="309"/>
    </location>
</feature>
<name>A0A5C3LGA4_COPMA</name>
<dbReference type="InterPro" id="IPR050186">
    <property type="entry name" value="TPT_transporter"/>
</dbReference>
<dbReference type="EMBL" id="ML210146">
    <property type="protein sequence ID" value="TFK30926.1"/>
    <property type="molecule type" value="Genomic_DNA"/>
</dbReference>
<dbReference type="OrthoDB" id="5547497at2759"/>
<dbReference type="InterPro" id="IPR004853">
    <property type="entry name" value="Sugar_P_trans_dom"/>
</dbReference>
<dbReference type="PANTHER" id="PTHR11132">
    <property type="entry name" value="SOLUTE CARRIER FAMILY 35"/>
    <property type="match status" value="1"/>
</dbReference>
<evidence type="ECO:0000256" key="4">
    <source>
        <dbReference type="ARBA" id="ARBA00023136"/>
    </source>
</evidence>
<evidence type="ECO:0000313" key="9">
    <source>
        <dbReference type="Proteomes" id="UP000307440"/>
    </source>
</evidence>
<keyword evidence="4 6" id="KW-0472">Membrane</keyword>
<dbReference type="AlphaFoldDB" id="A0A5C3LGA4"/>
<evidence type="ECO:0000256" key="2">
    <source>
        <dbReference type="ARBA" id="ARBA00022692"/>
    </source>
</evidence>
<keyword evidence="9" id="KW-1185">Reference proteome</keyword>
<dbReference type="GO" id="GO:0016020">
    <property type="term" value="C:membrane"/>
    <property type="evidence" value="ECO:0007669"/>
    <property type="project" value="UniProtKB-SubCell"/>
</dbReference>
<comment type="subcellular location">
    <subcellularLocation>
        <location evidence="1">Membrane</location>
        <topology evidence="1">Multi-pass membrane protein</topology>
    </subcellularLocation>
</comment>
<feature type="transmembrane region" description="Helical" evidence="6">
    <location>
        <begin position="104"/>
        <end position="121"/>
    </location>
</feature>
<protein>
    <recommendedName>
        <fullName evidence="7">Sugar phosphate transporter domain-containing protein</fullName>
    </recommendedName>
</protein>
<evidence type="ECO:0000259" key="7">
    <source>
        <dbReference type="Pfam" id="PF03151"/>
    </source>
</evidence>
<feature type="transmembrane region" description="Helical" evidence="6">
    <location>
        <begin position="80"/>
        <end position="98"/>
    </location>
</feature>
<evidence type="ECO:0000256" key="6">
    <source>
        <dbReference type="SAM" id="Phobius"/>
    </source>
</evidence>
<sequence>MALPTLDANNLKVAAVVAFYMFSALVMVFVNKAVLSNSPDLPLLFLLFQLIIAVFLLHASAAFSSKVEIPKFDRTVAKKLVPVVLVNIIGLVFNTLCLRDVEASFFQIARGLVLPLTIVVFSAHTRTKPARNVIFAAAIVTVGFMLGVAPTKDLPAASIPSTLSLFYGVLSSLFIAFHAVLIKSSLPHCNNSTIQLAWWTNVGSAIFLFPFVFIHGEPWKLLDMYFLTNWDWRVFAWGSLVTGVFGFLLCVAGLLSIKVTSPVTHMFSSAARSVLQTLIGVLAFRDVLNVNRGVSITVIVIGTMYYTWIKSMPAAPQQNRRNDPEAAIPLKADRVEEKA</sequence>
<reference evidence="8 9" key="1">
    <citation type="journal article" date="2019" name="Nat. Ecol. Evol.">
        <title>Megaphylogeny resolves global patterns of mushroom evolution.</title>
        <authorList>
            <person name="Varga T."/>
            <person name="Krizsan K."/>
            <person name="Foldi C."/>
            <person name="Dima B."/>
            <person name="Sanchez-Garcia M."/>
            <person name="Sanchez-Ramirez S."/>
            <person name="Szollosi G.J."/>
            <person name="Szarkandi J.G."/>
            <person name="Papp V."/>
            <person name="Albert L."/>
            <person name="Andreopoulos W."/>
            <person name="Angelini C."/>
            <person name="Antonin V."/>
            <person name="Barry K.W."/>
            <person name="Bougher N.L."/>
            <person name="Buchanan P."/>
            <person name="Buyck B."/>
            <person name="Bense V."/>
            <person name="Catcheside P."/>
            <person name="Chovatia M."/>
            <person name="Cooper J."/>
            <person name="Damon W."/>
            <person name="Desjardin D."/>
            <person name="Finy P."/>
            <person name="Geml J."/>
            <person name="Haridas S."/>
            <person name="Hughes K."/>
            <person name="Justo A."/>
            <person name="Karasinski D."/>
            <person name="Kautmanova I."/>
            <person name="Kiss B."/>
            <person name="Kocsube S."/>
            <person name="Kotiranta H."/>
            <person name="LaButti K.M."/>
            <person name="Lechner B.E."/>
            <person name="Liimatainen K."/>
            <person name="Lipzen A."/>
            <person name="Lukacs Z."/>
            <person name="Mihaltcheva S."/>
            <person name="Morgado L.N."/>
            <person name="Niskanen T."/>
            <person name="Noordeloos M.E."/>
            <person name="Ohm R.A."/>
            <person name="Ortiz-Santana B."/>
            <person name="Ovrebo C."/>
            <person name="Racz N."/>
            <person name="Riley R."/>
            <person name="Savchenko A."/>
            <person name="Shiryaev A."/>
            <person name="Soop K."/>
            <person name="Spirin V."/>
            <person name="Szebenyi C."/>
            <person name="Tomsovsky M."/>
            <person name="Tulloss R.E."/>
            <person name="Uehling J."/>
            <person name="Grigoriev I.V."/>
            <person name="Vagvolgyi C."/>
            <person name="Papp T."/>
            <person name="Martin F.M."/>
            <person name="Miettinen O."/>
            <person name="Hibbett D.S."/>
            <person name="Nagy L.G."/>
        </authorList>
    </citation>
    <scope>NUCLEOTIDE SEQUENCE [LARGE SCALE GENOMIC DNA]</scope>
    <source>
        <strain evidence="8 9">CBS 121175</strain>
    </source>
</reference>
<feature type="transmembrane region" description="Helical" evidence="6">
    <location>
        <begin position="163"/>
        <end position="182"/>
    </location>
</feature>
<accession>A0A5C3LGA4</accession>